<name>A0A174CRS8_9FIRM</name>
<feature type="transmembrane region" description="Helical" evidence="9">
    <location>
        <begin position="263"/>
        <end position="289"/>
    </location>
</feature>
<keyword evidence="6 9" id="KW-1133">Transmembrane helix</keyword>
<accession>A0A174CRS8</accession>
<dbReference type="GO" id="GO:0055085">
    <property type="term" value="P:transmembrane transport"/>
    <property type="evidence" value="ECO:0007669"/>
    <property type="project" value="TreeGrafter"/>
</dbReference>
<evidence type="ECO:0000313" key="10">
    <source>
        <dbReference type="EMBL" id="CUO16062.1"/>
    </source>
</evidence>
<organism evidence="10 12">
    <name type="scientific">Fusicatenibacter saccharivorans</name>
    <dbReference type="NCBI Taxonomy" id="1150298"/>
    <lineage>
        <taxon>Bacteria</taxon>
        <taxon>Bacillati</taxon>
        <taxon>Bacillota</taxon>
        <taxon>Clostridia</taxon>
        <taxon>Lachnospirales</taxon>
        <taxon>Lachnospiraceae</taxon>
        <taxon>Fusicatenibacter</taxon>
    </lineage>
</organism>
<dbReference type="PANTHER" id="PTHR21716">
    <property type="entry name" value="TRANSMEMBRANE PROTEIN"/>
    <property type="match status" value="1"/>
</dbReference>
<dbReference type="EMBL" id="CYYV01000006">
    <property type="protein sequence ID" value="CUO16062.1"/>
    <property type="molecule type" value="Genomic_DNA"/>
</dbReference>
<keyword evidence="5 9" id="KW-0812">Transmembrane</keyword>
<keyword evidence="4" id="KW-1003">Cell membrane</keyword>
<feature type="compositionally biased region" description="Basic and acidic residues" evidence="8">
    <location>
        <begin position="455"/>
        <end position="469"/>
    </location>
</feature>
<reference evidence="11" key="2">
    <citation type="submission" date="2022-01" db="EMBL/GenBank/DDBJ databases">
        <title>Collection of gut derived symbiotic bacterial strains cultured from healthy donors.</title>
        <authorList>
            <person name="Lin H."/>
            <person name="Kohout C."/>
            <person name="Waligurski E."/>
            <person name="Pamer E.G."/>
        </authorList>
    </citation>
    <scope>NUCLEOTIDE SEQUENCE</scope>
    <source>
        <strain evidence="11">DFI.5.49</strain>
    </source>
</reference>
<protein>
    <submittedName>
        <fullName evidence="11">AI-2E family transporter</fullName>
    </submittedName>
    <submittedName>
        <fullName evidence="10">Pheromone autoinducer 2 transporter</fullName>
    </submittedName>
</protein>
<feature type="transmembrane region" description="Helical" evidence="9">
    <location>
        <begin position="188"/>
        <end position="210"/>
    </location>
</feature>
<dbReference type="Proteomes" id="UP001199915">
    <property type="component" value="Unassembled WGS sequence"/>
</dbReference>
<evidence type="ECO:0000313" key="11">
    <source>
        <dbReference type="EMBL" id="MCG4764997.1"/>
    </source>
</evidence>
<keyword evidence="7 9" id="KW-0472">Membrane</keyword>
<evidence type="ECO:0000256" key="1">
    <source>
        <dbReference type="ARBA" id="ARBA00004651"/>
    </source>
</evidence>
<feature type="region of interest" description="Disordered" evidence="8">
    <location>
        <begin position="437"/>
        <end position="469"/>
    </location>
</feature>
<evidence type="ECO:0000256" key="4">
    <source>
        <dbReference type="ARBA" id="ARBA00022475"/>
    </source>
</evidence>
<reference evidence="10 12" key="1">
    <citation type="submission" date="2015-09" db="EMBL/GenBank/DDBJ databases">
        <authorList>
            <consortium name="Pathogen Informatics"/>
        </authorList>
    </citation>
    <scope>NUCLEOTIDE SEQUENCE [LARGE SCALE GENOMIC DNA]</scope>
    <source>
        <strain evidence="10 12">2789STDY5608849</strain>
    </source>
</reference>
<evidence type="ECO:0000313" key="12">
    <source>
        <dbReference type="Proteomes" id="UP000095706"/>
    </source>
</evidence>
<dbReference type="Pfam" id="PF01594">
    <property type="entry name" value="AI-2E_transport"/>
    <property type="match status" value="1"/>
</dbReference>
<dbReference type="AlphaFoldDB" id="A0A174CRS8"/>
<dbReference type="EMBL" id="JAKNFS010000006">
    <property type="protein sequence ID" value="MCG4764997.1"/>
    <property type="molecule type" value="Genomic_DNA"/>
</dbReference>
<feature type="transmembrane region" description="Helical" evidence="9">
    <location>
        <begin position="360"/>
        <end position="381"/>
    </location>
</feature>
<dbReference type="InterPro" id="IPR002549">
    <property type="entry name" value="AI-2E-like"/>
</dbReference>
<sequence length="469" mass="52595">MKLDRYRKYVRAGVTAFLVLAASMIFYYLLFHQTSVRTAFHNVLNILSPLIAALILAYVISPIINFIEQRIIARLFARHGKTQSVRCKKLVRALLILLTYVSMLFALYGLIATLIPELFSSITNIVSNFSNYANNIQDFATKVLANYPEMQQTADQYISTFSAKLSNWLTNDLMPMLRTFLLNLSGQLVNMVTFFKNILLGAIVAIYMLYNKESYIAKLKKAVYALLGLDHGNAVIRDCQYVNQEFSGFLVGKVIDSIIIGAICYLVTSLIGTPYALLVSVIIGVTNIIPFFGPFLGAVPCLLLILLIDPLQALYFLIFVVLLQQFDGNFLGPKILGETTGVSSFLIIISILIGGGFWGVFGMIIAVPVCAIICTVCRNFANRRLEKHHLPDDDAFYFHMDHIDPETRQAIPYQKKKIDEAEVFHFPGYRLRKALTKLTTEESPVDAPYTPAKPSTEEKNSDSSDSDQK</sequence>
<dbReference type="PANTHER" id="PTHR21716:SF53">
    <property type="entry name" value="PERMEASE PERM-RELATED"/>
    <property type="match status" value="1"/>
</dbReference>
<evidence type="ECO:0000256" key="9">
    <source>
        <dbReference type="SAM" id="Phobius"/>
    </source>
</evidence>
<proteinExistence type="inferred from homology"/>
<feature type="transmembrane region" description="Helical" evidence="9">
    <location>
        <begin position="89"/>
        <end position="111"/>
    </location>
</feature>
<evidence type="ECO:0000256" key="2">
    <source>
        <dbReference type="ARBA" id="ARBA00009773"/>
    </source>
</evidence>
<keyword evidence="3" id="KW-0813">Transport</keyword>
<evidence type="ECO:0000256" key="7">
    <source>
        <dbReference type="ARBA" id="ARBA00023136"/>
    </source>
</evidence>
<evidence type="ECO:0000256" key="8">
    <source>
        <dbReference type="SAM" id="MobiDB-lite"/>
    </source>
</evidence>
<evidence type="ECO:0000256" key="6">
    <source>
        <dbReference type="ARBA" id="ARBA00022989"/>
    </source>
</evidence>
<comment type="similarity">
    <text evidence="2">Belongs to the autoinducer-2 exporter (AI-2E) (TC 2.A.86) family.</text>
</comment>
<dbReference type="GO" id="GO:0005886">
    <property type="term" value="C:plasma membrane"/>
    <property type="evidence" value="ECO:0007669"/>
    <property type="project" value="UniProtKB-SubCell"/>
</dbReference>
<evidence type="ECO:0000256" key="5">
    <source>
        <dbReference type="ARBA" id="ARBA00022692"/>
    </source>
</evidence>
<feature type="transmembrane region" description="Helical" evidence="9">
    <location>
        <begin position="43"/>
        <end position="68"/>
    </location>
</feature>
<evidence type="ECO:0000256" key="3">
    <source>
        <dbReference type="ARBA" id="ARBA00022448"/>
    </source>
</evidence>
<dbReference type="RefSeq" id="WP_055227267.1">
    <property type="nucleotide sequence ID" value="NZ_CYYV01000006.1"/>
</dbReference>
<gene>
    <name evidence="10" type="primary">yhhT</name>
    <name evidence="10" type="ORF">ERS852406_01388</name>
    <name evidence="11" type="ORF">L0N21_05675</name>
</gene>
<feature type="transmembrane region" description="Helical" evidence="9">
    <location>
        <begin position="295"/>
        <end position="323"/>
    </location>
</feature>
<dbReference type="Proteomes" id="UP000095706">
    <property type="component" value="Unassembled WGS sequence"/>
</dbReference>
<comment type="subcellular location">
    <subcellularLocation>
        <location evidence="1">Cell membrane</location>
        <topology evidence="1">Multi-pass membrane protein</topology>
    </subcellularLocation>
</comment>
<feature type="transmembrane region" description="Helical" evidence="9">
    <location>
        <begin position="12"/>
        <end position="31"/>
    </location>
</feature>